<dbReference type="Proteomes" id="UP000681967">
    <property type="component" value="Unassembled WGS sequence"/>
</dbReference>
<evidence type="ECO:0000313" key="1">
    <source>
        <dbReference type="EMBL" id="CAF4748324.1"/>
    </source>
</evidence>
<comment type="caution">
    <text evidence="1">The sequence shown here is derived from an EMBL/GenBank/DDBJ whole genome shotgun (WGS) entry which is preliminary data.</text>
</comment>
<dbReference type="EMBL" id="CAJOBJ010137438">
    <property type="protein sequence ID" value="CAF4748324.1"/>
    <property type="molecule type" value="Genomic_DNA"/>
</dbReference>
<gene>
    <name evidence="2" type="ORF">BYL167_LOCUS46932</name>
    <name evidence="1" type="ORF">GIL414_LOCUS45037</name>
</gene>
<dbReference type="PANTHER" id="PTHR15606">
    <property type="entry name" value="DNAJ HOMOLOG SUBFAMILY C MEMBER 8/LIPOPOLYSACCHARIDE SPECIFIC RESPONSE-7-RELATED"/>
    <property type="match status" value="1"/>
</dbReference>
<feature type="non-terminal residue" evidence="1">
    <location>
        <position position="62"/>
    </location>
</feature>
<evidence type="ECO:0000313" key="3">
    <source>
        <dbReference type="Proteomes" id="UP000681720"/>
    </source>
</evidence>
<dbReference type="InterPro" id="IPR042858">
    <property type="entry name" value="DNAJC8"/>
</dbReference>
<evidence type="ECO:0000313" key="2">
    <source>
        <dbReference type="EMBL" id="CAF4771509.1"/>
    </source>
</evidence>
<feature type="non-terminal residue" evidence="1">
    <location>
        <position position="1"/>
    </location>
</feature>
<dbReference type="PANTHER" id="PTHR15606:SF4">
    <property type="entry name" value="DNAJ HOMOLOG SUBFAMILY C MEMBER 8"/>
    <property type="match status" value="1"/>
</dbReference>
<proteinExistence type="predicted"/>
<name>A0A8S3AN62_9BILA</name>
<reference evidence="1" key="1">
    <citation type="submission" date="2021-02" db="EMBL/GenBank/DDBJ databases">
        <authorList>
            <person name="Nowell W R."/>
        </authorList>
    </citation>
    <scope>NUCLEOTIDE SEQUENCE</scope>
</reference>
<dbReference type="GO" id="GO:0005634">
    <property type="term" value="C:nucleus"/>
    <property type="evidence" value="ECO:0007669"/>
    <property type="project" value="TreeGrafter"/>
</dbReference>
<protein>
    <submittedName>
        <fullName evidence="1">Uncharacterized protein</fullName>
    </submittedName>
</protein>
<dbReference type="EMBL" id="CAJOBH010133771">
    <property type="protein sequence ID" value="CAF4771509.1"/>
    <property type="molecule type" value="Genomic_DNA"/>
</dbReference>
<organism evidence="1 3">
    <name type="scientific">Rotaria magnacalcarata</name>
    <dbReference type="NCBI Taxonomy" id="392030"/>
    <lineage>
        <taxon>Eukaryota</taxon>
        <taxon>Metazoa</taxon>
        <taxon>Spiralia</taxon>
        <taxon>Gnathifera</taxon>
        <taxon>Rotifera</taxon>
        <taxon>Eurotatoria</taxon>
        <taxon>Bdelloidea</taxon>
        <taxon>Philodinida</taxon>
        <taxon>Philodinidae</taxon>
        <taxon>Rotaria</taxon>
    </lineage>
</organism>
<dbReference type="Proteomes" id="UP000681720">
    <property type="component" value="Unassembled WGS sequence"/>
</dbReference>
<sequence>PPSTSSSTSEQSIIYTPMKQEFTVTQKQEDETFEQFYSEVKAIEKRDSVLTPEQQINRLLRP</sequence>
<accession>A0A8S3AN62</accession>
<dbReference type="AlphaFoldDB" id="A0A8S3AN62"/>